<dbReference type="GO" id="GO:0003942">
    <property type="term" value="F:N-acetyl-gamma-glutamyl-phosphate reductase activity"/>
    <property type="evidence" value="ECO:0007669"/>
    <property type="project" value="UniProtKB-EC"/>
</dbReference>
<dbReference type="Proteomes" id="UP001274321">
    <property type="component" value="Unassembled WGS sequence"/>
</dbReference>
<sequence>MADAGQKIRAGIFGASGYTGAELVRLLGQHPQVEITALTADRKAGQAMAEVFPQFIGRDLPALTTIREVNTDAIDVVFCALPHGTTQHVIADLMMDQPSLRIVDLSADFRLSDVAEYAKWYGHNHEALDQQKEAVYGVTELYRDAIVKTRLTANPGCHSTTAILPVVPLLRAGLIDTDCIVIDSKTGMSGAGRSASEAMLFSEVAEGLHAYGVGKHRHTAELDQEFSKAAGHEVLASFTPHLAPMIRGIYATIYLRTKGGASAGDVHKALADAYSGETFVQVLPLGQVPQSRHVRGSNNCQIGVVADRVEGRVIVISTVDNLLKGASGQAVQNFNAMFGFPESTALAISGMFP</sequence>
<dbReference type="Pfam" id="PF01118">
    <property type="entry name" value="Semialdhyde_dh"/>
    <property type="match status" value="1"/>
</dbReference>
<keyword evidence="1 5" id="KW-0055">Arginine biosynthesis</keyword>
<dbReference type="PANTHER" id="PTHR32338">
    <property type="entry name" value="N-ACETYL-GAMMA-GLUTAMYL-PHOSPHATE REDUCTASE, CHLOROPLASTIC-RELATED-RELATED"/>
    <property type="match status" value="1"/>
</dbReference>
<comment type="similarity">
    <text evidence="5">Belongs to the NAGSA dehydrogenase family. Type 1 subfamily.</text>
</comment>
<keyword evidence="8" id="KW-1185">Reference proteome</keyword>
<dbReference type="CDD" id="cd23934">
    <property type="entry name" value="AGPR_1_C"/>
    <property type="match status" value="1"/>
</dbReference>
<dbReference type="CDD" id="cd17895">
    <property type="entry name" value="AGPR_1_N"/>
    <property type="match status" value="1"/>
</dbReference>
<dbReference type="InterPro" id="IPR000706">
    <property type="entry name" value="AGPR_type-1"/>
</dbReference>
<evidence type="ECO:0000259" key="6">
    <source>
        <dbReference type="SMART" id="SM00859"/>
    </source>
</evidence>
<comment type="function">
    <text evidence="5">Catalyzes the NADPH-dependent reduction of N-acetyl-5-glutamyl phosphate to yield N-acetyl-L-glutamate 5-semialdehyde.</text>
</comment>
<protein>
    <recommendedName>
        <fullName evidence="5">N-acetyl-gamma-glutamyl-phosphate reductase</fullName>
        <shortName evidence="5">AGPR</shortName>
        <ecNumber evidence="5">1.2.1.38</ecNumber>
    </recommendedName>
    <alternativeName>
        <fullName evidence="5">N-acetyl-glutamate semialdehyde dehydrogenase</fullName>
        <shortName evidence="5">NAGSA dehydrogenase</shortName>
    </alternativeName>
</protein>
<dbReference type="NCBIfam" id="TIGR01850">
    <property type="entry name" value="argC"/>
    <property type="match status" value="1"/>
</dbReference>
<dbReference type="Gene3D" id="3.40.50.720">
    <property type="entry name" value="NAD(P)-binding Rossmann-like Domain"/>
    <property type="match status" value="1"/>
</dbReference>
<comment type="caution">
    <text evidence="7">The sequence shown here is derived from an EMBL/GenBank/DDBJ whole genome shotgun (WGS) entry which is preliminary data.</text>
</comment>
<organism evidence="7 8">
    <name type="scientific">Terrihabitans rhizophilus</name>
    <dbReference type="NCBI Taxonomy" id="3092662"/>
    <lineage>
        <taxon>Bacteria</taxon>
        <taxon>Pseudomonadati</taxon>
        <taxon>Pseudomonadota</taxon>
        <taxon>Alphaproteobacteria</taxon>
        <taxon>Hyphomicrobiales</taxon>
        <taxon>Terrihabitans</taxon>
    </lineage>
</organism>
<evidence type="ECO:0000256" key="2">
    <source>
        <dbReference type="ARBA" id="ARBA00022605"/>
    </source>
</evidence>
<dbReference type="InterPro" id="IPR000534">
    <property type="entry name" value="Semialdehyde_DH_NAD-bd"/>
</dbReference>
<dbReference type="SUPFAM" id="SSF55347">
    <property type="entry name" value="Glyceraldehyde-3-phosphate dehydrogenase-like, C-terminal domain"/>
    <property type="match status" value="1"/>
</dbReference>
<dbReference type="InterPro" id="IPR036291">
    <property type="entry name" value="NAD(P)-bd_dom_sf"/>
</dbReference>
<evidence type="ECO:0000256" key="4">
    <source>
        <dbReference type="ARBA" id="ARBA00023002"/>
    </source>
</evidence>
<dbReference type="EC" id="1.2.1.38" evidence="5"/>
<dbReference type="InterPro" id="IPR050085">
    <property type="entry name" value="AGPR"/>
</dbReference>
<keyword evidence="2 5" id="KW-0028">Amino-acid biosynthesis</keyword>
<dbReference type="RefSeq" id="WP_319843417.1">
    <property type="nucleotide sequence ID" value="NZ_JAXAFJ010000002.1"/>
</dbReference>
<dbReference type="EMBL" id="JAXAFJ010000002">
    <property type="protein sequence ID" value="MDX6805294.1"/>
    <property type="molecule type" value="Genomic_DNA"/>
</dbReference>
<evidence type="ECO:0000256" key="3">
    <source>
        <dbReference type="ARBA" id="ARBA00022857"/>
    </source>
</evidence>
<name>A0ABU4RKC5_9HYPH</name>
<dbReference type="HAMAP" id="MF_00150">
    <property type="entry name" value="ArgC_type1"/>
    <property type="match status" value="1"/>
</dbReference>
<comment type="subcellular location">
    <subcellularLocation>
        <location evidence="5">Cytoplasm</location>
    </subcellularLocation>
</comment>
<evidence type="ECO:0000313" key="8">
    <source>
        <dbReference type="Proteomes" id="UP001274321"/>
    </source>
</evidence>
<dbReference type="SMART" id="SM00859">
    <property type="entry name" value="Semialdhyde_dh"/>
    <property type="match status" value="1"/>
</dbReference>
<dbReference type="Gene3D" id="3.30.360.10">
    <property type="entry name" value="Dihydrodipicolinate Reductase, domain 2"/>
    <property type="match status" value="1"/>
</dbReference>
<dbReference type="PANTHER" id="PTHR32338:SF10">
    <property type="entry name" value="N-ACETYL-GAMMA-GLUTAMYL-PHOSPHATE REDUCTASE, CHLOROPLASTIC-RELATED"/>
    <property type="match status" value="1"/>
</dbReference>
<keyword evidence="3 5" id="KW-0521">NADP</keyword>
<reference evidence="7 8" key="1">
    <citation type="submission" date="2023-11" db="EMBL/GenBank/DDBJ databases">
        <authorList>
            <person name="Bao R."/>
        </authorList>
    </citation>
    <scope>NUCLEOTIDE SEQUENCE [LARGE SCALE GENOMIC DNA]</scope>
    <source>
        <strain evidence="7 8">PJ23</strain>
    </source>
</reference>
<gene>
    <name evidence="5 7" type="primary">argC</name>
    <name evidence="7" type="ORF">SCD90_04375</name>
</gene>
<feature type="active site" evidence="5">
    <location>
        <position position="157"/>
    </location>
</feature>
<accession>A0ABU4RKC5</accession>
<dbReference type="InterPro" id="IPR058924">
    <property type="entry name" value="AGPR_dimerisation_dom"/>
</dbReference>
<evidence type="ECO:0000256" key="1">
    <source>
        <dbReference type="ARBA" id="ARBA00022571"/>
    </source>
</evidence>
<feature type="domain" description="Semialdehyde dehydrogenase NAD-binding" evidence="6">
    <location>
        <begin position="9"/>
        <end position="149"/>
    </location>
</feature>
<dbReference type="SUPFAM" id="SSF51735">
    <property type="entry name" value="NAD(P)-binding Rossmann-fold domains"/>
    <property type="match status" value="1"/>
</dbReference>
<comment type="catalytic activity">
    <reaction evidence="5">
        <text>N-acetyl-L-glutamate 5-semialdehyde + phosphate + NADP(+) = N-acetyl-L-glutamyl 5-phosphate + NADPH + H(+)</text>
        <dbReference type="Rhea" id="RHEA:21588"/>
        <dbReference type="ChEBI" id="CHEBI:15378"/>
        <dbReference type="ChEBI" id="CHEBI:29123"/>
        <dbReference type="ChEBI" id="CHEBI:43474"/>
        <dbReference type="ChEBI" id="CHEBI:57783"/>
        <dbReference type="ChEBI" id="CHEBI:57936"/>
        <dbReference type="ChEBI" id="CHEBI:58349"/>
        <dbReference type="EC" id="1.2.1.38"/>
    </reaction>
</comment>
<evidence type="ECO:0000256" key="5">
    <source>
        <dbReference type="HAMAP-Rule" id="MF_00150"/>
    </source>
</evidence>
<keyword evidence="5" id="KW-0963">Cytoplasm</keyword>
<comment type="pathway">
    <text evidence="5">Amino-acid biosynthesis; L-arginine biosynthesis; N(2)-acetyl-L-ornithine from L-glutamate: step 3/4.</text>
</comment>
<dbReference type="Pfam" id="PF22698">
    <property type="entry name" value="Semialdhyde_dhC_1"/>
    <property type="match status" value="1"/>
</dbReference>
<proteinExistence type="inferred from homology"/>
<keyword evidence="4 5" id="KW-0560">Oxidoreductase</keyword>
<evidence type="ECO:0000313" key="7">
    <source>
        <dbReference type="EMBL" id="MDX6805294.1"/>
    </source>
</evidence>